<dbReference type="PANTHER" id="PTHR43618">
    <property type="entry name" value="7-ALPHA-HYDROXYSTEROID DEHYDROGENASE"/>
    <property type="match status" value="1"/>
</dbReference>
<keyword evidence="6" id="KW-1185">Reference proteome</keyword>
<dbReference type="AlphaFoldDB" id="A0A7C8MRB5"/>
<evidence type="ECO:0000256" key="4">
    <source>
        <dbReference type="RuleBase" id="RU000363"/>
    </source>
</evidence>
<sequence length="297" mass="31329">MSSTNPANKNFTRDHLFDCKGLVALVTGGGSGIGLMITQALVANGAKVYITGRTGSKLDRVVQTYLEGPDSIVAVPSDITSKEGIAKLVSTIEAQEPRGLHILVNNAGISSATLETAVSSGEEAKKNLFDAEASTFEDWTSVYQTNVPQLFFTTTALLPLLKKARDATPGWSSAVVNITSISGIVKSPQHHFQYNASKAAANHLTRMLSAELAVENGIPIRINAIAPGVFPSEMTAGDSAGDQKSELATDKYKDKFPAGRPGRDEDMAQAVLGVVCNQYVNGEVVVVDGGYTLATGR</sequence>
<dbReference type="Gene3D" id="3.40.50.720">
    <property type="entry name" value="NAD(P)-binding Rossmann-like Domain"/>
    <property type="match status" value="1"/>
</dbReference>
<dbReference type="Proteomes" id="UP000481858">
    <property type="component" value="Unassembled WGS sequence"/>
</dbReference>
<proteinExistence type="inferred from homology"/>
<evidence type="ECO:0000313" key="6">
    <source>
        <dbReference type="Proteomes" id="UP000481858"/>
    </source>
</evidence>
<evidence type="ECO:0000256" key="1">
    <source>
        <dbReference type="ARBA" id="ARBA00006484"/>
    </source>
</evidence>
<dbReference type="Pfam" id="PF00106">
    <property type="entry name" value="adh_short"/>
    <property type="match status" value="1"/>
</dbReference>
<dbReference type="InterPro" id="IPR036291">
    <property type="entry name" value="NAD(P)-bd_dom_sf"/>
</dbReference>
<dbReference type="EMBL" id="WUBL01000082">
    <property type="protein sequence ID" value="KAF2966753.1"/>
    <property type="molecule type" value="Genomic_DNA"/>
</dbReference>
<accession>A0A7C8MRB5</accession>
<comment type="similarity">
    <text evidence="1 4">Belongs to the short-chain dehydrogenases/reductases (SDR) family.</text>
</comment>
<comment type="caution">
    <text evidence="5">The sequence shown here is derived from an EMBL/GenBank/DDBJ whole genome shotgun (WGS) entry which is preliminary data.</text>
</comment>
<dbReference type="SUPFAM" id="SSF51735">
    <property type="entry name" value="NAD(P)-binding Rossmann-fold domains"/>
    <property type="match status" value="1"/>
</dbReference>
<dbReference type="PANTHER" id="PTHR43618:SF4">
    <property type="entry name" value="SHORT CHAIN DEHYDROGENASE_REDUCTASE FAMILY (AFU_ORTHOLOGUE AFUA_7G04540)"/>
    <property type="match status" value="1"/>
</dbReference>
<dbReference type="PROSITE" id="PS00061">
    <property type="entry name" value="ADH_SHORT"/>
    <property type="match status" value="1"/>
</dbReference>
<protein>
    <submittedName>
        <fullName evidence="5">Uncharacterized protein</fullName>
    </submittedName>
</protein>
<gene>
    <name evidence="5" type="ORF">GQX73_g6853</name>
</gene>
<dbReference type="OrthoDB" id="3819888at2759"/>
<evidence type="ECO:0000313" key="5">
    <source>
        <dbReference type="EMBL" id="KAF2966753.1"/>
    </source>
</evidence>
<evidence type="ECO:0000256" key="2">
    <source>
        <dbReference type="ARBA" id="ARBA00022857"/>
    </source>
</evidence>
<dbReference type="InParanoid" id="A0A7C8MRB5"/>
<dbReference type="InterPro" id="IPR052178">
    <property type="entry name" value="Sec_Metab_Biosynth_SDR"/>
</dbReference>
<name>A0A7C8MRB5_9PEZI</name>
<keyword evidence="2" id="KW-0521">NADP</keyword>
<evidence type="ECO:0000256" key="3">
    <source>
        <dbReference type="ARBA" id="ARBA00023002"/>
    </source>
</evidence>
<dbReference type="PRINTS" id="PR00081">
    <property type="entry name" value="GDHRDH"/>
</dbReference>
<dbReference type="PRINTS" id="PR00080">
    <property type="entry name" value="SDRFAMILY"/>
</dbReference>
<keyword evidence="3" id="KW-0560">Oxidoreductase</keyword>
<organism evidence="5 6">
    <name type="scientific">Xylaria multiplex</name>
    <dbReference type="NCBI Taxonomy" id="323545"/>
    <lineage>
        <taxon>Eukaryota</taxon>
        <taxon>Fungi</taxon>
        <taxon>Dikarya</taxon>
        <taxon>Ascomycota</taxon>
        <taxon>Pezizomycotina</taxon>
        <taxon>Sordariomycetes</taxon>
        <taxon>Xylariomycetidae</taxon>
        <taxon>Xylariales</taxon>
        <taxon>Xylariaceae</taxon>
        <taxon>Xylaria</taxon>
    </lineage>
</organism>
<reference evidence="5 6" key="1">
    <citation type="submission" date="2019-12" db="EMBL/GenBank/DDBJ databases">
        <title>Draft genome sequence of the ascomycete Xylaria multiplex DSM 110363.</title>
        <authorList>
            <person name="Buettner E."/>
            <person name="Kellner H."/>
        </authorList>
    </citation>
    <scope>NUCLEOTIDE SEQUENCE [LARGE SCALE GENOMIC DNA]</scope>
    <source>
        <strain evidence="5 6">DSM 110363</strain>
    </source>
</reference>
<dbReference type="InterPro" id="IPR020904">
    <property type="entry name" value="Sc_DH/Rdtase_CS"/>
</dbReference>
<dbReference type="GO" id="GO:0016491">
    <property type="term" value="F:oxidoreductase activity"/>
    <property type="evidence" value="ECO:0007669"/>
    <property type="project" value="UniProtKB-KW"/>
</dbReference>
<dbReference type="InterPro" id="IPR002347">
    <property type="entry name" value="SDR_fam"/>
</dbReference>